<dbReference type="AlphaFoldDB" id="A0AAQ3U4Q3"/>
<protein>
    <recommendedName>
        <fullName evidence="2">Transposase MuDR N-terminal domain-containing protein</fullName>
    </recommendedName>
</protein>
<feature type="compositionally biased region" description="Basic and acidic residues" evidence="1">
    <location>
        <begin position="264"/>
        <end position="276"/>
    </location>
</feature>
<evidence type="ECO:0000259" key="2">
    <source>
        <dbReference type="Pfam" id="PF09322"/>
    </source>
</evidence>
<proteinExistence type="predicted"/>
<keyword evidence="4" id="KW-1185">Reference proteome</keyword>
<feature type="domain" description="Transposase MuDR N-terminal" evidence="2">
    <location>
        <begin position="90"/>
        <end position="146"/>
    </location>
</feature>
<name>A0AAQ3U4Q3_PASNO</name>
<feature type="compositionally biased region" description="Basic residues" evidence="1">
    <location>
        <begin position="34"/>
        <end position="45"/>
    </location>
</feature>
<sequence>MLSALRGVAWWVGPELKNAGCTGDRGARDDGRGIRTRRARGRRRLGGGGGGSGGGAAGAVGGSGGGAAGPRRLGRGRAVGAAGGGGAAVMSEKTYFQIYYGQGEIRYGQFGVDLSGFRSVTKGLDRATERPFRSVYNWFMKCFKLDADECELHISAVTTRTSSPVYWELVPIDNTTFWKRFVDVSCGVVYLSVLFVQAYEKVIVEAQTTHVYDEATIVEQVVENNVNEVNEIGDDDQAEGSQPVREPRGEVDEGEHIPSLVEQMQREDTEGDVRGDEDSDNDDDRPVQVPSQWNNYDHSQLLVNEGETSAMGVR</sequence>
<reference evidence="3 4" key="1">
    <citation type="submission" date="2024-02" db="EMBL/GenBank/DDBJ databases">
        <title>High-quality chromosome-scale genome assembly of Pensacola bahiagrass (Paspalum notatum Flugge var. saurae).</title>
        <authorList>
            <person name="Vega J.M."/>
            <person name="Podio M."/>
            <person name="Orjuela J."/>
            <person name="Siena L.A."/>
            <person name="Pessino S.C."/>
            <person name="Combes M.C."/>
            <person name="Mariac C."/>
            <person name="Albertini E."/>
            <person name="Pupilli F."/>
            <person name="Ortiz J.P.A."/>
            <person name="Leblanc O."/>
        </authorList>
    </citation>
    <scope>NUCLEOTIDE SEQUENCE [LARGE SCALE GENOMIC DNA]</scope>
    <source>
        <strain evidence="3">R1</strain>
        <tissue evidence="3">Leaf</tissue>
    </source>
</reference>
<feature type="compositionally biased region" description="Polar residues" evidence="1">
    <location>
        <begin position="289"/>
        <end position="302"/>
    </location>
</feature>
<feature type="region of interest" description="Disordered" evidence="1">
    <location>
        <begin position="22"/>
        <end position="68"/>
    </location>
</feature>
<dbReference type="InterPro" id="IPR015401">
    <property type="entry name" value="Transposase_MuDR_N"/>
</dbReference>
<feature type="compositionally biased region" description="Basic and acidic residues" evidence="1">
    <location>
        <begin position="245"/>
        <end position="256"/>
    </location>
</feature>
<dbReference type="Proteomes" id="UP001341281">
    <property type="component" value="Chromosome 07"/>
</dbReference>
<feature type="region of interest" description="Disordered" evidence="1">
    <location>
        <begin position="231"/>
        <end position="314"/>
    </location>
</feature>
<feature type="compositionally biased region" description="Gly residues" evidence="1">
    <location>
        <begin position="46"/>
        <end position="68"/>
    </location>
</feature>
<evidence type="ECO:0000313" key="3">
    <source>
        <dbReference type="EMBL" id="WVZ85321.1"/>
    </source>
</evidence>
<gene>
    <name evidence="3" type="ORF">U9M48_032264</name>
</gene>
<evidence type="ECO:0000313" key="4">
    <source>
        <dbReference type="Proteomes" id="UP001341281"/>
    </source>
</evidence>
<accession>A0AAQ3U4Q3</accession>
<dbReference type="Pfam" id="PF09322">
    <property type="entry name" value="DUF1979"/>
    <property type="match status" value="1"/>
</dbReference>
<dbReference type="EMBL" id="CP144751">
    <property type="protein sequence ID" value="WVZ85321.1"/>
    <property type="molecule type" value="Genomic_DNA"/>
</dbReference>
<organism evidence="3 4">
    <name type="scientific">Paspalum notatum var. saurae</name>
    <dbReference type="NCBI Taxonomy" id="547442"/>
    <lineage>
        <taxon>Eukaryota</taxon>
        <taxon>Viridiplantae</taxon>
        <taxon>Streptophyta</taxon>
        <taxon>Embryophyta</taxon>
        <taxon>Tracheophyta</taxon>
        <taxon>Spermatophyta</taxon>
        <taxon>Magnoliopsida</taxon>
        <taxon>Liliopsida</taxon>
        <taxon>Poales</taxon>
        <taxon>Poaceae</taxon>
        <taxon>PACMAD clade</taxon>
        <taxon>Panicoideae</taxon>
        <taxon>Andropogonodae</taxon>
        <taxon>Paspaleae</taxon>
        <taxon>Paspalinae</taxon>
        <taxon>Paspalum</taxon>
    </lineage>
</organism>
<evidence type="ECO:0000256" key="1">
    <source>
        <dbReference type="SAM" id="MobiDB-lite"/>
    </source>
</evidence>